<dbReference type="GeneID" id="29556402"/>
<reference evidence="2" key="1">
    <citation type="submission" date="2013-04" db="EMBL/GenBank/DDBJ databases">
        <title>The genome sequencing project of 58 acetic acid bacteria.</title>
        <authorList>
            <person name="Okamoto-Kainuma A."/>
            <person name="Ishikawa M."/>
            <person name="Umino S."/>
            <person name="Koizumi Y."/>
            <person name="Shiwa Y."/>
            <person name="Yoshikawa H."/>
            <person name="Matsutani M."/>
            <person name="Matsushita K."/>
        </authorList>
    </citation>
    <scope>NUCLEOTIDE SEQUENCE</scope>
    <source>
        <strain evidence="2">DSM 14337</strain>
    </source>
</reference>
<dbReference type="RefSeq" id="WP_061505192.1">
    <property type="nucleotide sequence ID" value="NZ_BAPF01000006.1"/>
</dbReference>
<gene>
    <name evidence="2" type="ORF">AA14337_0742</name>
</gene>
<keyword evidence="1" id="KW-0812">Transmembrane</keyword>
<comment type="caution">
    <text evidence="2">The sequence shown here is derived from an EMBL/GenBank/DDBJ whole genome shotgun (WGS) entry which is preliminary data.</text>
</comment>
<feature type="transmembrane region" description="Helical" evidence="1">
    <location>
        <begin position="40"/>
        <end position="61"/>
    </location>
</feature>
<keyword evidence="1" id="KW-0472">Membrane</keyword>
<keyword evidence="3" id="KW-1185">Reference proteome</keyword>
<proteinExistence type="predicted"/>
<dbReference type="Proteomes" id="UP001065047">
    <property type="component" value="Unassembled WGS sequence"/>
</dbReference>
<protein>
    <submittedName>
        <fullName evidence="2">Uncharacterized protein</fullName>
    </submittedName>
</protein>
<keyword evidence="1" id="KW-1133">Transmembrane helix</keyword>
<name>A0ABQ0PP62_9PROT</name>
<dbReference type="EMBL" id="BAPF01000006">
    <property type="protein sequence ID" value="GBQ77187.1"/>
    <property type="molecule type" value="Genomic_DNA"/>
</dbReference>
<evidence type="ECO:0000313" key="3">
    <source>
        <dbReference type="Proteomes" id="UP001065047"/>
    </source>
</evidence>
<evidence type="ECO:0000313" key="2">
    <source>
        <dbReference type="EMBL" id="GBQ77187.1"/>
    </source>
</evidence>
<evidence type="ECO:0000256" key="1">
    <source>
        <dbReference type="SAM" id="Phobius"/>
    </source>
</evidence>
<sequence>MMTYFLEILALCISVVVLVSSGYKVFYSIVYGEGSFGVNIIYKFLLLVSFIGFLWSLYLVVTFKPEVPVDNEKPSRVCGTVLKLWQQKSGGGGDLFHTDPVTTDWVMGYRVDGEVKSVYLTNAEYASIKEGDIVTISHEKTDLVYGYTGLPVWTDVVKPGCDNK</sequence>
<accession>A0ABQ0PP62</accession>
<organism evidence="2 3">
    <name type="scientific">Acetobacter malorum DSM 14337</name>
    <dbReference type="NCBI Taxonomy" id="1307910"/>
    <lineage>
        <taxon>Bacteria</taxon>
        <taxon>Pseudomonadati</taxon>
        <taxon>Pseudomonadota</taxon>
        <taxon>Alphaproteobacteria</taxon>
        <taxon>Acetobacterales</taxon>
        <taxon>Acetobacteraceae</taxon>
        <taxon>Acetobacter</taxon>
    </lineage>
</organism>